<reference evidence="2" key="1">
    <citation type="submission" date="2020-06" db="EMBL/GenBank/DDBJ databases">
        <title>Unique genomic features of the anaerobic methanotrophic archaea.</title>
        <authorList>
            <person name="Chadwick G.L."/>
            <person name="Skennerton C.T."/>
            <person name="Laso-Perez R."/>
            <person name="Leu A.O."/>
            <person name="Speth D.R."/>
            <person name="Yu H."/>
            <person name="Morgan-Lang C."/>
            <person name="Hatzenpichler R."/>
            <person name="Goudeau D."/>
            <person name="Malmstrom R."/>
            <person name="Brazelton W.J."/>
            <person name="Woyke T."/>
            <person name="Hallam S.J."/>
            <person name="Tyson G.W."/>
            <person name="Wegener G."/>
            <person name="Boetius A."/>
            <person name="Orphan V."/>
        </authorList>
    </citation>
    <scope>NUCLEOTIDE SEQUENCE</scope>
</reference>
<dbReference type="PANTHER" id="PTHR35902">
    <property type="entry name" value="S-LAYER DOMAIN-LIKE PROTEIN-RELATED"/>
    <property type="match status" value="1"/>
</dbReference>
<proteinExistence type="predicted"/>
<keyword evidence="1" id="KW-1133">Transmembrane helix</keyword>
<dbReference type="Gene3D" id="2.60.40.10">
    <property type="entry name" value="Immunoglobulins"/>
    <property type="match status" value="2"/>
</dbReference>
<dbReference type="PANTHER" id="PTHR35902:SF3">
    <property type="entry name" value="NPCBM-ASSOCIATED, NEW3 DOMAIN OF ALPHA-GALACTOSIDASE"/>
    <property type="match status" value="1"/>
</dbReference>
<protein>
    <recommendedName>
        <fullName evidence="3">CARDB domain-containing protein</fullName>
    </recommendedName>
</protein>
<accession>A0A7G9Z0B5</accession>
<keyword evidence="1" id="KW-0812">Transmembrane</keyword>
<dbReference type="AlphaFoldDB" id="A0A7G9Z0B5"/>
<name>A0A7G9Z0B5_9EURY</name>
<feature type="transmembrane region" description="Helical" evidence="1">
    <location>
        <begin position="376"/>
        <end position="397"/>
    </location>
</feature>
<keyword evidence="1" id="KW-0472">Membrane</keyword>
<dbReference type="InterPro" id="IPR013783">
    <property type="entry name" value="Ig-like_fold"/>
</dbReference>
<evidence type="ECO:0000313" key="2">
    <source>
        <dbReference type="EMBL" id="QNO53699.1"/>
    </source>
</evidence>
<evidence type="ECO:0008006" key="3">
    <source>
        <dbReference type="Google" id="ProtNLM"/>
    </source>
</evidence>
<evidence type="ECO:0000256" key="1">
    <source>
        <dbReference type="SAM" id="Phobius"/>
    </source>
</evidence>
<gene>
    <name evidence="2" type="ORF">DJFKIEJF_00063</name>
</gene>
<sequence length="405" mass="44923">MKIEETFKWILIAILLLSLFTPITIAQSPALTITDYTIQPEILTPGELGTVTVTIKNTAVNASADITDIYLFAPRFEHDHKRFVHVGMLGGGSSTSITFAFTATKEEGIYFPEIHIVYRPGGSLTRDTLRYPFPVRVNERTSLKEASLEVEKDIPEEIRPGDDFKLSLKLTNRGETAAHDIFVEIGEVQSIYSNDPNNYYIERIDPGKSREIQLHFKSGKDTPTGTITIPINITYKGLGSEVKKQSEIAGIEVIGIAELSISNIKTDPLNVKQGEDFTLFVRIENAGDGDAKSVKAAITDLPFSGVKEAFLGKIEPDDDSPAVFTLIPDKSGSFDYHLQISYKDDSGNHTITEKMNLVVRDSRNEMRNLLEVNRNIIIGVIAAIIAILSGLGIHRYVKRKKRIEG</sequence>
<organism evidence="2">
    <name type="scientific">Candidatus Methanophagaceae archaeon ANME-1 ERB6</name>
    <dbReference type="NCBI Taxonomy" id="2759912"/>
    <lineage>
        <taxon>Archaea</taxon>
        <taxon>Methanobacteriati</taxon>
        <taxon>Methanobacteriota</taxon>
        <taxon>Stenosarchaea group</taxon>
        <taxon>Methanomicrobia</taxon>
        <taxon>Candidatus Methanophagales</taxon>
        <taxon>Candidatus Methanophagaceae</taxon>
    </lineage>
</organism>
<dbReference type="EMBL" id="MT631548">
    <property type="protein sequence ID" value="QNO53699.1"/>
    <property type="molecule type" value="Genomic_DNA"/>
</dbReference>